<dbReference type="FunFam" id="3.30.2080.10:FF:000001">
    <property type="entry name" value="Alpha-1,2-mannosidase subfamily"/>
    <property type="match status" value="1"/>
</dbReference>
<evidence type="ECO:0000256" key="1">
    <source>
        <dbReference type="ARBA" id="ARBA00001913"/>
    </source>
</evidence>
<dbReference type="FunFam" id="1.20.1610.10:FF:000001">
    <property type="entry name" value="Putative alpha-1,2-mannosidase"/>
    <property type="match status" value="1"/>
</dbReference>
<dbReference type="InterPro" id="IPR012939">
    <property type="entry name" value="Glyco_hydro_92"/>
</dbReference>
<feature type="domain" description="Glycosyl hydrolase family 92" evidence="5">
    <location>
        <begin position="286"/>
        <end position="749"/>
    </location>
</feature>
<feature type="signal peptide" evidence="4">
    <location>
        <begin position="1"/>
        <end position="23"/>
    </location>
</feature>
<protein>
    <recommendedName>
        <fullName evidence="9">Sugar hydrolase</fullName>
    </recommendedName>
</protein>
<evidence type="ECO:0008006" key="9">
    <source>
        <dbReference type="Google" id="ProtNLM"/>
    </source>
</evidence>
<dbReference type="Gene3D" id="3.30.2080.10">
    <property type="entry name" value="GH92 mannosidase domain"/>
    <property type="match status" value="1"/>
</dbReference>
<dbReference type="Gene3D" id="1.20.1610.10">
    <property type="entry name" value="alpha-1,2-mannosidases domains"/>
    <property type="match status" value="1"/>
</dbReference>
<dbReference type="EMBL" id="QFLI01000008">
    <property type="protein sequence ID" value="PXX98046.1"/>
    <property type="molecule type" value="Genomic_DNA"/>
</dbReference>
<evidence type="ECO:0000313" key="7">
    <source>
        <dbReference type="EMBL" id="PXX98046.1"/>
    </source>
</evidence>
<proteinExistence type="predicted"/>
<dbReference type="InterPro" id="IPR008928">
    <property type="entry name" value="6-hairpin_glycosidase_sf"/>
</dbReference>
<comment type="subunit">
    <text evidence="2">Monomer.</text>
</comment>
<dbReference type="Proteomes" id="UP000248079">
    <property type="component" value="Unassembled WGS sequence"/>
</dbReference>
<dbReference type="GO" id="GO:0005975">
    <property type="term" value="P:carbohydrate metabolic process"/>
    <property type="evidence" value="ECO:0007669"/>
    <property type="project" value="InterPro"/>
</dbReference>
<dbReference type="InterPro" id="IPR041371">
    <property type="entry name" value="GH92_N"/>
</dbReference>
<dbReference type="PROSITE" id="PS51257">
    <property type="entry name" value="PROKAR_LIPOPROTEIN"/>
    <property type="match status" value="1"/>
</dbReference>
<dbReference type="GO" id="GO:0006516">
    <property type="term" value="P:glycoprotein catabolic process"/>
    <property type="evidence" value="ECO:0007669"/>
    <property type="project" value="TreeGrafter"/>
</dbReference>
<dbReference type="GO" id="GO:0030246">
    <property type="term" value="F:carbohydrate binding"/>
    <property type="evidence" value="ECO:0007669"/>
    <property type="project" value="InterPro"/>
</dbReference>
<evidence type="ECO:0000256" key="2">
    <source>
        <dbReference type="ARBA" id="ARBA00011245"/>
    </source>
</evidence>
<keyword evidence="4" id="KW-0732">Signal</keyword>
<organism evidence="7 8">
    <name type="scientific">Marinifilum breve</name>
    <dbReference type="NCBI Taxonomy" id="2184082"/>
    <lineage>
        <taxon>Bacteria</taxon>
        <taxon>Pseudomonadati</taxon>
        <taxon>Bacteroidota</taxon>
        <taxon>Bacteroidia</taxon>
        <taxon>Marinilabiliales</taxon>
        <taxon>Marinifilaceae</taxon>
    </lineage>
</organism>
<dbReference type="GO" id="GO:0000224">
    <property type="term" value="F:peptide-N4-(N-acetyl-beta-glucosaminyl)asparagine amidase activity"/>
    <property type="evidence" value="ECO:0007669"/>
    <property type="project" value="TreeGrafter"/>
</dbReference>
<keyword evidence="8" id="KW-1185">Reference proteome</keyword>
<dbReference type="Gene3D" id="2.70.98.10">
    <property type="match status" value="1"/>
</dbReference>
<dbReference type="RefSeq" id="WP_110361976.1">
    <property type="nucleotide sequence ID" value="NZ_QFLI01000008.1"/>
</dbReference>
<sequence length="773" mass="87790">MNKLLLGAFIFAALLLQACSAKKNGNLKSGGDYTKFVKPLVGTLGEGNTYPGAQVPFGMVQLSPDTEKWEWGAASGYEYSDSTIYGFSMTHLHGTGIPDLGDILFMPTIGKLYINEGKKDLSEPGYLSSFSHENEVAEANYYSVLLDDYQIKAELTASNRAGLMRFTFPKSDSAHIVLDLSHVLRHKVIWSNVRVEDDNTITGMHQVKGWAKERYVYFAAKFSRPFDATRIFSNKKEEKYDSYKTYRFRSSVESAGSDIQFVADYRTKEAEQIMVKVGISAVSTANAMKNLDTEIPHWDFEKIKSEGKALWKNELAKFEVEGSKAQKETFYTAVYHSFMAPNTYFDVDRSYRGFDQNIHKAEGFDNYTVFSLWDTYRATHPLFCLTQADRNANMINSMLEHYKQSPDKLLPIWSFWNNETWCMIGYHAVPVIVDAYFKGVKGVDWDLAYQACVHSATHPEYDATKEYEKLGYVPYDIENESVSKTLEYAYDDYCIARMAKAMGKTEDAQRFSKRARAYKNLFDSNIGWMRPKDSEGNWMPDFDPHFFKHLGAFTEGTTWQYTWTVPHDVQGLINCYGGNQEFTQKLDAVFANKEGKDYIGVDDIHGRIGDYWHGNEPSHHISHLYSYAGQAWKTQELTRKIIATQYGNTPGSLCGNDDCGQMSAWYIFNAMGFYPVCPGSDQYIITSPALPYVKMYMSNGNAIEVIAKNFSEKNIYIRSVKINGIDWNKAWFSYSDIVDGGKIEFVLGDVMNKGFASSKSACPPSFSDGIEEK</sequence>
<dbReference type="PANTHER" id="PTHR12143:SF39">
    <property type="entry name" value="SECRETED PROTEIN"/>
    <property type="match status" value="1"/>
</dbReference>
<dbReference type="NCBIfam" id="TIGR01180">
    <property type="entry name" value="aman2_put"/>
    <property type="match status" value="1"/>
</dbReference>
<dbReference type="SUPFAM" id="SSF48208">
    <property type="entry name" value="Six-hairpin glycosidases"/>
    <property type="match status" value="1"/>
</dbReference>
<dbReference type="InterPro" id="IPR050883">
    <property type="entry name" value="PNGase"/>
</dbReference>
<evidence type="ECO:0000256" key="3">
    <source>
        <dbReference type="ARBA" id="ARBA00022837"/>
    </source>
</evidence>
<dbReference type="Pfam" id="PF17678">
    <property type="entry name" value="Glyco_hydro_92N"/>
    <property type="match status" value="1"/>
</dbReference>
<dbReference type="Pfam" id="PF07971">
    <property type="entry name" value="Glyco_hydro_92"/>
    <property type="match status" value="1"/>
</dbReference>
<reference evidence="7 8" key="1">
    <citation type="submission" date="2018-05" db="EMBL/GenBank/DDBJ databases">
        <title>Marinifilum breve JC075T sp. nov., a marine bacterium isolated from Yongle Blue Hole in the South China Sea.</title>
        <authorList>
            <person name="Fu T."/>
        </authorList>
    </citation>
    <scope>NUCLEOTIDE SEQUENCE [LARGE SCALE GENOMIC DNA]</scope>
    <source>
        <strain evidence="7 8">JC075</strain>
    </source>
</reference>
<name>A0A2V3ZUW1_9BACT</name>
<keyword evidence="3" id="KW-0106">Calcium</keyword>
<gene>
    <name evidence="7" type="ORF">DF185_17095</name>
</gene>
<dbReference type="PANTHER" id="PTHR12143">
    <property type="entry name" value="PEPTIDE N-GLYCANASE PNGASE -RELATED"/>
    <property type="match status" value="1"/>
</dbReference>
<evidence type="ECO:0000259" key="6">
    <source>
        <dbReference type="Pfam" id="PF17678"/>
    </source>
</evidence>
<evidence type="ECO:0000256" key="4">
    <source>
        <dbReference type="SAM" id="SignalP"/>
    </source>
</evidence>
<comment type="cofactor">
    <cofactor evidence="1">
        <name>Ca(2+)</name>
        <dbReference type="ChEBI" id="CHEBI:29108"/>
    </cofactor>
</comment>
<feature type="domain" description="Glycosyl hydrolase family 92 N-terminal" evidence="6">
    <location>
        <begin position="36"/>
        <end position="280"/>
    </location>
</feature>
<accession>A0A2V3ZUW1</accession>
<dbReference type="OrthoDB" id="9762711at2"/>
<dbReference type="InterPro" id="IPR005887">
    <property type="entry name" value="GH92_a_mannosidase_put"/>
</dbReference>
<dbReference type="GO" id="GO:0005829">
    <property type="term" value="C:cytosol"/>
    <property type="evidence" value="ECO:0007669"/>
    <property type="project" value="TreeGrafter"/>
</dbReference>
<dbReference type="InterPro" id="IPR014718">
    <property type="entry name" value="GH-type_carb-bd"/>
</dbReference>
<comment type="caution">
    <text evidence="7">The sequence shown here is derived from an EMBL/GenBank/DDBJ whole genome shotgun (WGS) entry which is preliminary data.</text>
</comment>
<dbReference type="FunFam" id="1.20.1050.60:FF:000001">
    <property type="entry name" value="Putative alpha-1,2-mannosidase"/>
    <property type="match status" value="1"/>
</dbReference>
<dbReference type="Gene3D" id="1.20.1050.60">
    <property type="entry name" value="alpha-1,2-mannosidase"/>
    <property type="match status" value="1"/>
</dbReference>
<feature type="chain" id="PRO_5016036899" description="Sugar hydrolase" evidence="4">
    <location>
        <begin position="24"/>
        <end position="773"/>
    </location>
</feature>
<evidence type="ECO:0000259" key="5">
    <source>
        <dbReference type="Pfam" id="PF07971"/>
    </source>
</evidence>
<dbReference type="AlphaFoldDB" id="A0A2V3ZUW1"/>
<evidence type="ECO:0000313" key="8">
    <source>
        <dbReference type="Proteomes" id="UP000248079"/>
    </source>
</evidence>